<evidence type="ECO:0008006" key="4">
    <source>
        <dbReference type="Google" id="ProtNLM"/>
    </source>
</evidence>
<dbReference type="EMBL" id="CAIIXF020000010">
    <property type="protein sequence ID" value="CAH1796969.1"/>
    <property type="molecule type" value="Genomic_DNA"/>
</dbReference>
<dbReference type="OrthoDB" id="6162130at2759"/>
<dbReference type="InterPro" id="IPR035897">
    <property type="entry name" value="Toll_tir_struct_dom_sf"/>
</dbReference>
<gene>
    <name evidence="2" type="ORF">OFUS_LOCUS21322</name>
</gene>
<name>A0A8S4PT12_OWEFU</name>
<reference evidence="2" key="1">
    <citation type="submission" date="2022-03" db="EMBL/GenBank/DDBJ databases">
        <authorList>
            <person name="Martin C."/>
        </authorList>
    </citation>
    <scope>NUCLEOTIDE SEQUENCE</scope>
</reference>
<protein>
    <recommendedName>
        <fullName evidence="4">TIR domain-containing protein</fullName>
    </recommendedName>
</protein>
<accession>A0A8S4PT12</accession>
<evidence type="ECO:0000313" key="2">
    <source>
        <dbReference type="EMBL" id="CAH1796969.1"/>
    </source>
</evidence>
<keyword evidence="3" id="KW-1185">Reference proteome</keyword>
<organism evidence="2 3">
    <name type="scientific">Owenia fusiformis</name>
    <name type="common">Polychaete worm</name>
    <dbReference type="NCBI Taxonomy" id="6347"/>
    <lineage>
        <taxon>Eukaryota</taxon>
        <taxon>Metazoa</taxon>
        <taxon>Spiralia</taxon>
        <taxon>Lophotrochozoa</taxon>
        <taxon>Annelida</taxon>
        <taxon>Polychaeta</taxon>
        <taxon>Sedentaria</taxon>
        <taxon>Canalipalpata</taxon>
        <taxon>Sabellida</taxon>
        <taxon>Oweniida</taxon>
        <taxon>Oweniidae</taxon>
        <taxon>Owenia</taxon>
    </lineage>
</organism>
<evidence type="ECO:0000256" key="1">
    <source>
        <dbReference type="SAM" id="MobiDB-lite"/>
    </source>
</evidence>
<dbReference type="AlphaFoldDB" id="A0A8S4PT12"/>
<comment type="caution">
    <text evidence="2">The sequence shown here is derived from an EMBL/GenBank/DDBJ whole genome shotgun (WGS) entry which is preliminary data.</text>
</comment>
<sequence>MDANQMGCEFADSALETNIHSKDNSTAPEDDETDYPEDLESAVKSMGIEVPIEYSMEELDYVIYHSDKDIDLAEDLNRQIQLIGKSYNINGSLYQNHSTEIQSNLISAEHMVNRSTFILMIVSENFTEDIWMDMHKDEVLTVTMIDPTKRWCLIPVFTKPKSEFKRLPYGMLGLKGIYPNEDYFEYSVHTLFGGPRAKALKEERIEARQKNKMAWLKKAFVRGPDICDPLKNGSVPGHLANMQCRIDSHEVRLNDIEEHLESMT</sequence>
<dbReference type="Gene3D" id="3.40.50.10140">
    <property type="entry name" value="Toll/interleukin-1 receptor homology (TIR) domain"/>
    <property type="match status" value="1"/>
</dbReference>
<dbReference type="Proteomes" id="UP000749559">
    <property type="component" value="Unassembled WGS sequence"/>
</dbReference>
<evidence type="ECO:0000313" key="3">
    <source>
        <dbReference type="Proteomes" id="UP000749559"/>
    </source>
</evidence>
<proteinExistence type="predicted"/>
<feature type="region of interest" description="Disordered" evidence="1">
    <location>
        <begin position="12"/>
        <end position="36"/>
    </location>
</feature>